<gene>
    <name evidence="8" type="ORF">SBA1_600013</name>
</gene>
<evidence type="ECO:0000256" key="4">
    <source>
        <dbReference type="ARBA" id="ARBA00022989"/>
    </source>
</evidence>
<feature type="domain" description="EamA" evidence="7">
    <location>
        <begin position="3"/>
        <end position="135"/>
    </location>
</feature>
<dbReference type="Pfam" id="PF00892">
    <property type="entry name" value="EamA"/>
    <property type="match status" value="2"/>
</dbReference>
<feature type="transmembrane region" description="Helical" evidence="6">
    <location>
        <begin position="214"/>
        <end position="235"/>
    </location>
</feature>
<sequence length="307" mass="32759">MVIFAFALVYLFWGSTYLGIDIAVQTIPPALMCALRFSIAGVVMLAVCAATGRKVLYSRRQITLAAVAGLLMLMGGNLTLSYAELSVSSGLAALILAITPLWFLVLDALLLGDHHISGRGKAGLALGIVGLSVLVWPQLRSTSALGHREFWASVSLIGGSFSWALGSVLSKRWQSGMDVFSATGWQVTAAGLGNFVFALVNGDLSRAVWTARGIGAVLYLVVCGSWIGYTAYIWLLEHVPTSKVSTYAYVNPVVAIFLGWLILHERVDRFILTGSAIVVLSVILVTSAKIRERTVAEELPAVEAAGD</sequence>
<dbReference type="InterPro" id="IPR000620">
    <property type="entry name" value="EamA_dom"/>
</dbReference>
<feature type="transmembrane region" description="Helical" evidence="6">
    <location>
        <begin position="151"/>
        <end position="170"/>
    </location>
</feature>
<keyword evidence="4 6" id="KW-1133">Transmembrane helix</keyword>
<organism evidence="8 9">
    <name type="scientific">Candidatus Sulfotelmatobacter kueseliae</name>
    <dbReference type="NCBI Taxonomy" id="2042962"/>
    <lineage>
        <taxon>Bacteria</taxon>
        <taxon>Pseudomonadati</taxon>
        <taxon>Acidobacteriota</taxon>
        <taxon>Terriglobia</taxon>
        <taxon>Terriglobales</taxon>
        <taxon>Candidatus Korobacteraceae</taxon>
        <taxon>Candidatus Sulfotelmatobacter</taxon>
    </lineage>
</organism>
<protein>
    <submittedName>
        <fullName evidence="8">Putative 10 TMS drug/metabolite exporter, DME family, DMT superfamily</fullName>
    </submittedName>
</protein>
<dbReference type="SUPFAM" id="SSF103481">
    <property type="entry name" value="Multidrug resistance efflux transporter EmrE"/>
    <property type="match status" value="2"/>
</dbReference>
<evidence type="ECO:0000313" key="9">
    <source>
        <dbReference type="Proteomes" id="UP000238701"/>
    </source>
</evidence>
<evidence type="ECO:0000256" key="6">
    <source>
        <dbReference type="SAM" id="Phobius"/>
    </source>
</evidence>
<accession>A0A2U3L1I9</accession>
<evidence type="ECO:0000256" key="1">
    <source>
        <dbReference type="ARBA" id="ARBA00004141"/>
    </source>
</evidence>
<feature type="transmembrane region" description="Helical" evidence="6">
    <location>
        <begin position="182"/>
        <end position="202"/>
    </location>
</feature>
<feature type="transmembrane region" description="Helical" evidence="6">
    <location>
        <begin position="62"/>
        <end position="83"/>
    </location>
</feature>
<evidence type="ECO:0000256" key="2">
    <source>
        <dbReference type="ARBA" id="ARBA00007362"/>
    </source>
</evidence>
<dbReference type="InterPro" id="IPR037185">
    <property type="entry name" value="EmrE-like"/>
</dbReference>
<dbReference type="AlphaFoldDB" id="A0A2U3L1I9"/>
<name>A0A2U3L1I9_9BACT</name>
<evidence type="ECO:0000256" key="5">
    <source>
        <dbReference type="ARBA" id="ARBA00023136"/>
    </source>
</evidence>
<comment type="subcellular location">
    <subcellularLocation>
        <location evidence="1">Membrane</location>
        <topology evidence="1">Multi-pass membrane protein</topology>
    </subcellularLocation>
</comment>
<evidence type="ECO:0000256" key="3">
    <source>
        <dbReference type="ARBA" id="ARBA00022692"/>
    </source>
</evidence>
<dbReference type="PANTHER" id="PTHR32322">
    <property type="entry name" value="INNER MEMBRANE TRANSPORTER"/>
    <property type="match status" value="1"/>
</dbReference>
<proteinExistence type="inferred from homology"/>
<feature type="transmembrane region" description="Helical" evidence="6">
    <location>
        <begin position="89"/>
        <end position="110"/>
    </location>
</feature>
<dbReference type="PANTHER" id="PTHR32322:SF2">
    <property type="entry name" value="EAMA DOMAIN-CONTAINING PROTEIN"/>
    <property type="match status" value="1"/>
</dbReference>
<keyword evidence="5 6" id="KW-0472">Membrane</keyword>
<keyword evidence="3 6" id="KW-0812">Transmembrane</keyword>
<dbReference type="EMBL" id="OMOD01000156">
    <property type="protein sequence ID" value="SPF45710.1"/>
    <property type="molecule type" value="Genomic_DNA"/>
</dbReference>
<feature type="domain" description="EamA" evidence="7">
    <location>
        <begin position="153"/>
        <end position="286"/>
    </location>
</feature>
<evidence type="ECO:0000259" key="7">
    <source>
        <dbReference type="Pfam" id="PF00892"/>
    </source>
</evidence>
<dbReference type="GO" id="GO:0016020">
    <property type="term" value="C:membrane"/>
    <property type="evidence" value="ECO:0007669"/>
    <property type="project" value="UniProtKB-SubCell"/>
</dbReference>
<feature type="transmembrane region" description="Helical" evidence="6">
    <location>
        <begin position="28"/>
        <end position="50"/>
    </location>
</feature>
<dbReference type="Proteomes" id="UP000238701">
    <property type="component" value="Unassembled WGS sequence"/>
</dbReference>
<feature type="transmembrane region" description="Helical" evidence="6">
    <location>
        <begin position="247"/>
        <end position="263"/>
    </location>
</feature>
<dbReference type="InterPro" id="IPR050638">
    <property type="entry name" value="AA-Vitamin_Transporters"/>
</dbReference>
<feature type="transmembrane region" description="Helical" evidence="6">
    <location>
        <begin position="269"/>
        <end position="288"/>
    </location>
</feature>
<comment type="similarity">
    <text evidence="2">Belongs to the EamA transporter family.</text>
</comment>
<reference evidence="9" key="1">
    <citation type="submission" date="2018-02" db="EMBL/GenBank/DDBJ databases">
        <authorList>
            <person name="Hausmann B."/>
        </authorList>
    </citation>
    <scope>NUCLEOTIDE SEQUENCE [LARGE SCALE GENOMIC DNA]</scope>
    <source>
        <strain evidence="9">Peat soil MAG SbA1</strain>
    </source>
</reference>
<evidence type="ECO:0000313" key="8">
    <source>
        <dbReference type="EMBL" id="SPF45710.1"/>
    </source>
</evidence>